<dbReference type="EMBL" id="QCXX01000001">
    <property type="protein sequence ID" value="PUV25574.1"/>
    <property type="molecule type" value="Genomic_DNA"/>
</dbReference>
<keyword evidence="2" id="KW-1185">Reference proteome</keyword>
<organism evidence="1 2">
    <name type="scientific">Sphingobacterium athyrii</name>
    <dbReference type="NCBI Taxonomy" id="2152717"/>
    <lineage>
        <taxon>Bacteria</taxon>
        <taxon>Pseudomonadati</taxon>
        <taxon>Bacteroidota</taxon>
        <taxon>Sphingobacteriia</taxon>
        <taxon>Sphingobacteriales</taxon>
        <taxon>Sphingobacteriaceae</taxon>
        <taxon>Sphingobacterium</taxon>
    </lineage>
</organism>
<dbReference type="OrthoDB" id="1419682at2"/>
<dbReference type="AlphaFoldDB" id="A0A363NXN4"/>
<evidence type="ECO:0000313" key="1">
    <source>
        <dbReference type="EMBL" id="PUV25574.1"/>
    </source>
</evidence>
<dbReference type="RefSeq" id="WP_108631895.1">
    <property type="nucleotide sequence ID" value="NZ_QCXX01000001.1"/>
</dbReference>
<evidence type="ECO:0000313" key="2">
    <source>
        <dbReference type="Proteomes" id="UP000250831"/>
    </source>
</evidence>
<name>A0A363NXN4_9SPHI</name>
<gene>
    <name evidence="1" type="ORF">DCO56_00865</name>
</gene>
<accession>A0A363NXN4</accession>
<dbReference type="Proteomes" id="UP000250831">
    <property type="component" value="Unassembled WGS sequence"/>
</dbReference>
<evidence type="ECO:0008006" key="3">
    <source>
        <dbReference type="Google" id="ProtNLM"/>
    </source>
</evidence>
<reference evidence="1 2" key="1">
    <citation type="submission" date="2018-04" db="EMBL/GenBank/DDBJ databases">
        <title>Sphingobacterium sp. M46 Genome.</title>
        <authorList>
            <person name="Cheng J."/>
            <person name="Li Y."/>
        </authorList>
    </citation>
    <scope>NUCLEOTIDE SEQUENCE [LARGE SCALE GENOMIC DNA]</scope>
    <source>
        <strain evidence="1 2">M46</strain>
    </source>
</reference>
<sequence length="461" mass="49287">MEGNKKKELIEEIIGQLKDHELPYREGSWEKFASTHEVATPPSSAWKYWSAAAAVLLCFGAGYWGLKNNSAVIPSPPVVTQQQKDSEVLADNKDLKESIQRSLSDVTGTQGLSEQELMRDRPFTYSKVESPSADDSQKQRFVLFDGKAVSGNNIRVSNNLAALGAGQNMQLRNSTLSARINLDDPTVAASSAIPGATKVGAPSNSTVASTNSNTVSSYTQTQLEAARLSALYAGQQGNGKSTVALRNGNDLDSKWELGAFVSPASTSESITLGGGVALAYNVSSKISIRSGASIQHYGAMSGNTPITPAMASNSFVADAPSYLSQPSSLNNPLVMRTADAKDAKSNERVSGKILTVDIPVDVRYAISKNFYTSVGVSYVGVLDQERATIYETNNKEYKQTSADKNVDDKGVNGFVNFSVGRKQKVGKLSISVEPYYKLPVGGLRSSDLNYSNGGVKIITSF</sequence>
<protein>
    <recommendedName>
        <fullName evidence="3">Outer membrane protein beta-barrel domain-containing protein</fullName>
    </recommendedName>
</protein>
<comment type="caution">
    <text evidence="1">The sequence shown here is derived from an EMBL/GenBank/DDBJ whole genome shotgun (WGS) entry which is preliminary data.</text>
</comment>
<proteinExistence type="predicted"/>